<accession>A0A562PSH8</accession>
<gene>
    <name evidence="2" type="ORF">GO485_10030</name>
    <name evidence="3" type="ORF">IP92_02397</name>
</gene>
<dbReference type="Proteomes" id="UP000437862">
    <property type="component" value="Chromosome"/>
</dbReference>
<dbReference type="RefSeq" id="WP_145875028.1">
    <property type="nucleotide sequence ID" value="NZ_CP046904.1"/>
</dbReference>
<dbReference type="EMBL" id="CP046904">
    <property type="protein sequence ID" value="QGZ39351.1"/>
    <property type="molecule type" value="Genomic_DNA"/>
</dbReference>
<reference evidence="3" key="2">
    <citation type="submission" date="2019-07" db="EMBL/GenBank/DDBJ databases">
        <authorList>
            <person name="Whitman W."/>
            <person name="Huntemann M."/>
            <person name="Clum A."/>
            <person name="Pillay M."/>
            <person name="Palaniappan K."/>
            <person name="Varghese N."/>
            <person name="Mikhailova N."/>
            <person name="Stamatis D."/>
            <person name="Reddy T."/>
            <person name="Daum C."/>
            <person name="Shapiro N."/>
            <person name="Ivanova N."/>
            <person name="Kyrpides N."/>
            <person name="Woyke T."/>
        </authorList>
    </citation>
    <scope>NUCLEOTIDE SEQUENCE</scope>
    <source>
        <strain evidence="3">CGMCC 1.10685</strain>
    </source>
</reference>
<name>A0A562PSH8_9BURK</name>
<evidence type="ECO:0000313" key="5">
    <source>
        <dbReference type="Proteomes" id="UP000437862"/>
    </source>
</evidence>
<dbReference type="OrthoDB" id="8759844at2"/>
<dbReference type="EMBL" id="VLKW01000004">
    <property type="protein sequence ID" value="TWI47338.1"/>
    <property type="molecule type" value="Genomic_DNA"/>
</dbReference>
<feature type="chain" id="PRO_5044617924" evidence="1">
    <location>
        <begin position="20"/>
        <end position="170"/>
    </location>
</feature>
<organism evidence="3 4">
    <name type="scientific">Pseudoduganella flava</name>
    <dbReference type="NCBI Taxonomy" id="871742"/>
    <lineage>
        <taxon>Bacteria</taxon>
        <taxon>Pseudomonadati</taxon>
        <taxon>Pseudomonadota</taxon>
        <taxon>Betaproteobacteria</taxon>
        <taxon>Burkholderiales</taxon>
        <taxon>Oxalobacteraceae</taxon>
        <taxon>Telluria group</taxon>
        <taxon>Pseudoduganella</taxon>
    </lineage>
</organism>
<keyword evidence="1" id="KW-0732">Signal</keyword>
<evidence type="ECO:0000313" key="2">
    <source>
        <dbReference type="EMBL" id="QGZ39351.1"/>
    </source>
</evidence>
<dbReference type="AlphaFoldDB" id="A0A562PSH8"/>
<evidence type="ECO:0000256" key="1">
    <source>
        <dbReference type="SAM" id="SignalP"/>
    </source>
</evidence>
<evidence type="ECO:0000313" key="4">
    <source>
        <dbReference type="Proteomes" id="UP000315112"/>
    </source>
</evidence>
<reference evidence="2 5" key="3">
    <citation type="submission" date="2019-12" db="EMBL/GenBank/DDBJ databases">
        <title>Draft Genome Sequences of Six Type Strains of the Genus Massilia.</title>
        <authorList>
            <person name="Miess H."/>
            <person name="Frediansyah A."/>
            <person name="Goeker M."/>
            <person name="Gross H."/>
        </authorList>
    </citation>
    <scope>NUCLEOTIDE SEQUENCE [LARGE SCALE GENOMIC DNA]</scope>
    <source>
        <strain evidence="2 5">DSM 26639</strain>
    </source>
</reference>
<evidence type="ECO:0000313" key="3">
    <source>
        <dbReference type="EMBL" id="TWI47338.1"/>
    </source>
</evidence>
<proteinExistence type="predicted"/>
<protein>
    <submittedName>
        <fullName evidence="3">Uncharacterized protein</fullName>
    </submittedName>
</protein>
<sequence length="170" mass="18424">MKNKIIACALAAFVTLAGAASGQDWTVRVDGAGPLKVGMDFDTVNRVLGDHLERTPQELRGSRDCFYVSPSAEPRIGLMFVKDVLKRVDVSEVGVRSERGIGVGDPAEKVREVYGEAMRSAPNAYNANERYLTVPGGGGQYAIRFETQQGTISGFYAGAWEQVQYVEGCL</sequence>
<keyword evidence="5" id="KW-1185">Reference proteome</keyword>
<dbReference type="Proteomes" id="UP000315112">
    <property type="component" value="Unassembled WGS sequence"/>
</dbReference>
<feature type="signal peptide" evidence="1">
    <location>
        <begin position="1"/>
        <end position="19"/>
    </location>
</feature>
<reference evidence="3 4" key="1">
    <citation type="journal article" date="2015" name="Stand. Genomic Sci.">
        <title>Genomic Encyclopedia of Bacterial and Archaeal Type Strains, Phase III: the genomes of soil and plant-associated and newly described type strains.</title>
        <authorList>
            <person name="Whitman W.B."/>
            <person name="Woyke T."/>
            <person name="Klenk H.P."/>
            <person name="Zhou Y."/>
            <person name="Lilburn T.G."/>
            <person name="Beck B.J."/>
            <person name="De Vos P."/>
            <person name="Vandamme P."/>
            <person name="Eisen J.A."/>
            <person name="Garrity G."/>
            <person name="Hugenholtz P."/>
            <person name="Kyrpides N.C."/>
        </authorList>
    </citation>
    <scope>NUCLEOTIDE SEQUENCE [LARGE SCALE GENOMIC DNA]</scope>
    <source>
        <strain evidence="3 4">CGMCC 1.10685</strain>
    </source>
</reference>